<dbReference type="PANTHER" id="PTHR30572">
    <property type="entry name" value="MEMBRANE COMPONENT OF TRANSPORTER-RELATED"/>
    <property type="match status" value="1"/>
</dbReference>
<evidence type="ECO:0000256" key="3">
    <source>
        <dbReference type="ARBA" id="ARBA00022692"/>
    </source>
</evidence>
<dbReference type="InterPro" id="IPR025857">
    <property type="entry name" value="MacB_PCD"/>
</dbReference>
<dbReference type="PANTHER" id="PTHR30572:SF4">
    <property type="entry name" value="ABC TRANSPORTER PERMEASE YTRF"/>
    <property type="match status" value="1"/>
</dbReference>
<organism evidence="10 11">
    <name type="scientific">Glaciihabitans arcticus</name>
    <dbReference type="NCBI Taxonomy" id="2668039"/>
    <lineage>
        <taxon>Bacteria</taxon>
        <taxon>Bacillati</taxon>
        <taxon>Actinomycetota</taxon>
        <taxon>Actinomycetes</taxon>
        <taxon>Micrococcales</taxon>
        <taxon>Microbacteriaceae</taxon>
        <taxon>Glaciihabitans</taxon>
    </lineage>
</organism>
<gene>
    <name evidence="10" type="ORF">EYE40_03075</name>
</gene>
<keyword evidence="3 7" id="KW-0812">Transmembrane</keyword>
<comment type="similarity">
    <text evidence="6">Belongs to the ABC-4 integral membrane protein family.</text>
</comment>
<dbReference type="GO" id="GO:0022857">
    <property type="term" value="F:transmembrane transporter activity"/>
    <property type="evidence" value="ECO:0007669"/>
    <property type="project" value="TreeGrafter"/>
</dbReference>
<accession>A0A4Q9GNZ7</accession>
<evidence type="ECO:0000256" key="5">
    <source>
        <dbReference type="ARBA" id="ARBA00023136"/>
    </source>
</evidence>
<feature type="transmembrane region" description="Helical" evidence="7">
    <location>
        <begin position="281"/>
        <end position="306"/>
    </location>
</feature>
<dbReference type="Pfam" id="PF12704">
    <property type="entry name" value="MacB_PCD"/>
    <property type="match status" value="1"/>
</dbReference>
<evidence type="ECO:0000259" key="8">
    <source>
        <dbReference type="Pfam" id="PF02687"/>
    </source>
</evidence>
<dbReference type="RefSeq" id="WP_130980571.1">
    <property type="nucleotide sequence ID" value="NZ_SISG01000001.1"/>
</dbReference>
<evidence type="ECO:0000259" key="9">
    <source>
        <dbReference type="Pfam" id="PF12704"/>
    </source>
</evidence>
<evidence type="ECO:0000256" key="6">
    <source>
        <dbReference type="ARBA" id="ARBA00038076"/>
    </source>
</evidence>
<dbReference type="Proteomes" id="UP000294194">
    <property type="component" value="Unassembled WGS sequence"/>
</dbReference>
<reference evidence="11" key="1">
    <citation type="submission" date="2019-02" db="EMBL/GenBank/DDBJ databases">
        <title>Glaciihabitans arcticus sp. nov., a psychrotolerant bacterium isolated from polar soil.</title>
        <authorList>
            <person name="Dahal R.H."/>
        </authorList>
    </citation>
    <scope>NUCLEOTIDE SEQUENCE [LARGE SCALE GENOMIC DNA]</scope>
    <source>
        <strain evidence="11">RP-3-7</strain>
    </source>
</reference>
<keyword evidence="4 7" id="KW-1133">Transmembrane helix</keyword>
<comment type="caution">
    <text evidence="10">The sequence shown here is derived from an EMBL/GenBank/DDBJ whole genome shotgun (WGS) entry which is preliminary data.</text>
</comment>
<feature type="domain" description="MacB-like periplasmic core" evidence="9">
    <location>
        <begin position="27"/>
        <end position="195"/>
    </location>
</feature>
<dbReference type="EMBL" id="SISG01000001">
    <property type="protein sequence ID" value="TBN56461.1"/>
    <property type="molecule type" value="Genomic_DNA"/>
</dbReference>
<protein>
    <submittedName>
        <fullName evidence="10">ABC transporter permease</fullName>
    </submittedName>
</protein>
<evidence type="ECO:0000256" key="7">
    <source>
        <dbReference type="SAM" id="Phobius"/>
    </source>
</evidence>
<evidence type="ECO:0000313" key="10">
    <source>
        <dbReference type="EMBL" id="TBN56461.1"/>
    </source>
</evidence>
<keyword evidence="5 7" id="KW-0472">Membrane</keyword>
<dbReference type="AlphaFoldDB" id="A0A4Q9GNZ7"/>
<name>A0A4Q9GNZ7_9MICO</name>
<evidence type="ECO:0000256" key="4">
    <source>
        <dbReference type="ARBA" id="ARBA00022989"/>
    </source>
</evidence>
<evidence type="ECO:0000256" key="1">
    <source>
        <dbReference type="ARBA" id="ARBA00004651"/>
    </source>
</evidence>
<keyword evidence="11" id="KW-1185">Reference proteome</keyword>
<feature type="domain" description="ABC3 transporter permease C-terminal" evidence="8">
    <location>
        <begin position="286"/>
        <end position="399"/>
    </location>
</feature>
<dbReference type="InterPro" id="IPR003838">
    <property type="entry name" value="ABC3_permease_C"/>
</dbReference>
<keyword evidence="2" id="KW-1003">Cell membrane</keyword>
<evidence type="ECO:0000313" key="11">
    <source>
        <dbReference type="Proteomes" id="UP000294194"/>
    </source>
</evidence>
<dbReference type="GO" id="GO:0005886">
    <property type="term" value="C:plasma membrane"/>
    <property type="evidence" value="ECO:0007669"/>
    <property type="project" value="UniProtKB-SubCell"/>
</dbReference>
<feature type="transmembrane region" description="Helical" evidence="7">
    <location>
        <begin position="27"/>
        <end position="50"/>
    </location>
</feature>
<proteinExistence type="inferred from homology"/>
<sequence length="410" mass="43861">MNGFFAGLVGAFVEAWAELRIHKTRVLLSLIGVAVAVAAITGVVGVAAIAEQAQREQYEAQGGRPALLLVSAYSESGDPIDTAEFATAFDTAAERYKIGHTARNGYGTKRVQFVDGVLDVNIILTDVNYAVMHRTTVGEGAWFTDADEQRLAPNLIVNHFIWEKMGSPDLRTHPTLDLLGDGTVTAVVTAVMPKQQYEDYPEMRMLYSAWERIATPAELEANPPSYEAWVPPALARDLTDLIKRDVAGALGTGVMVDVSRQDYAGWADQAGGEDPLLPFKIVVGGVSALVLFLGALSLVNISLVTVRQRIREIGIRRSFGATAGRVFFAVMMESIVGTIVAGLAGVIFAVLVVSNEWVRAQVAPQLQDVPGFPVEAAVLGMICATAVGALAGLLPALVAVRVKVIDAIRY</sequence>
<evidence type="ECO:0000256" key="2">
    <source>
        <dbReference type="ARBA" id="ARBA00022475"/>
    </source>
</evidence>
<comment type="subcellular location">
    <subcellularLocation>
        <location evidence="1">Cell membrane</location>
        <topology evidence="1">Multi-pass membrane protein</topology>
    </subcellularLocation>
</comment>
<feature type="transmembrane region" description="Helical" evidence="7">
    <location>
        <begin position="326"/>
        <end position="354"/>
    </location>
</feature>
<feature type="transmembrane region" description="Helical" evidence="7">
    <location>
        <begin position="374"/>
        <end position="400"/>
    </location>
</feature>
<dbReference type="InterPro" id="IPR050250">
    <property type="entry name" value="Macrolide_Exporter_MacB"/>
</dbReference>
<dbReference type="Pfam" id="PF02687">
    <property type="entry name" value="FtsX"/>
    <property type="match status" value="1"/>
</dbReference>